<organism evidence="1 2">
    <name type="scientific">Rhodopirellula europaea 6C</name>
    <dbReference type="NCBI Taxonomy" id="1263867"/>
    <lineage>
        <taxon>Bacteria</taxon>
        <taxon>Pseudomonadati</taxon>
        <taxon>Planctomycetota</taxon>
        <taxon>Planctomycetia</taxon>
        <taxon>Pirellulales</taxon>
        <taxon>Pirellulaceae</taxon>
        <taxon>Rhodopirellula</taxon>
    </lineage>
</organism>
<gene>
    <name evidence="1" type="ORF">RE6C_02498</name>
</gene>
<accession>M2AI93</accession>
<dbReference type="Proteomes" id="UP000011529">
    <property type="component" value="Unassembled WGS sequence"/>
</dbReference>
<name>M2AI93_9BACT</name>
<evidence type="ECO:0000313" key="2">
    <source>
        <dbReference type="Proteomes" id="UP000011529"/>
    </source>
</evidence>
<comment type="caution">
    <text evidence="1">The sequence shown here is derived from an EMBL/GenBank/DDBJ whole genome shotgun (WGS) entry which is preliminary data.</text>
</comment>
<dbReference type="AlphaFoldDB" id="M2AI93"/>
<reference evidence="1" key="1">
    <citation type="submission" date="2012-11" db="EMBL/GenBank/DDBJ databases">
        <title>Permanent draft genomes of Rhodopirellula europaea strain SH398 and 6C.</title>
        <authorList>
            <person name="Richter M."/>
            <person name="Richter-Heitmann T."/>
            <person name="Frank C."/>
            <person name="Harder J."/>
            <person name="Glockner F.O."/>
        </authorList>
    </citation>
    <scope>NUCLEOTIDE SEQUENCE</scope>
    <source>
        <strain evidence="1">6C</strain>
    </source>
</reference>
<proteinExistence type="predicted"/>
<dbReference type="EMBL" id="ANMO01000116">
    <property type="protein sequence ID" value="EMB16865.1"/>
    <property type="molecule type" value="Genomic_DNA"/>
</dbReference>
<protein>
    <submittedName>
        <fullName evidence="1">Uncharacterized protein</fullName>
    </submittedName>
</protein>
<reference evidence="1" key="2">
    <citation type="journal article" date="2013" name="Mar. Genomics">
        <title>Expression of sulfatases in Rhodopirellula baltica and the diversity of sulfatases in the genus Rhodopirellula.</title>
        <authorList>
            <person name="Wegner C.E."/>
            <person name="Richter-Heitmann T."/>
            <person name="Klindworth A."/>
            <person name="Klockow C."/>
            <person name="Richter M."/>
            <person name="Achstetter T."/>
            <person name="Glockner F.O."/>
            <person name="Harder J."/>
        </authorList>
    </citation>
    <scope>NUCLEOTIDE SEQUENCE [LARGE SCALE GENOMIC DNA]</scope>
    <source>
        <strain evidence="1">6C</strain>
    </source>
</reference>
<sequence>MLTPDALWSPVQPTKTPLKNWPHSTLRKFCPTHTIGQTSKPLSRFQRHFGITFKRQVRLGEYDG</sequence>
<dbReference type="PATRIC" id="fig|1263867.3.peg.2661"/>
<keyword evidence="2" id="KW-1185">Reference proteome</keyword>
<evidence type="ECO:0000313" key="1">
    <source>
        <dbReference type="EMBL" id="EMB16865.1"/>
    </source>
</evidence>